<gene>
    <name evidence="3" type="ORF">prwr041_13030</name>
</gene>
<name>A0ABN6EHK5_9BACT</name>
<keyword evidence="2" id="KW-0472">Membrane</keyword>
<evidence type="ECO:0008006" key="5">
    <source>
        <dbReference type="Google" id="ProtNLM"/>
    </source>
</evidence>
<feature type="transmembrane region" description="Helical" evidence="2">
    <location>
        <begin position="31"/>
        <end position="49"/>
    </location>
</feature>
<proteinExistence type="predicted"/>
<evidence type="ECO:0000256" key="1">
    <source>
        <dbReference type="SAM" id="Coils"/>
    </source>
</evidence>
<keyword evidence="2" id="KW-0812">Transmembrane</keyword>
<protein>
    <recommendedName>
        <fullName evidence="5">Multidrug transporter</fullName>
    </recommendedName>
</protein>
<sequence>MNGFNYDTEPQQEDAREMLRYQKTKLAKQQLVFSCFFLFLLILLGIYVVNRIMYAQYDGYIKIDQNHVRALDDIYVLRLHKKVGEHVNPGDTLYSYVLLNNIIGQYDVNHRPAVIKEAADMKLQAQLAKQQIPVLRTKLHELQKQMRSESSDVFYGLTDNAAQNNLKAQIEETKTEIKKQLATVAIYVKSIGNTRQYIHGSGYDRDRAGMPYSPEGKRYNGSLVLYACAPDSGIITDIKIPANTVLFKTEEVMSMQYSNYGIANLGVMVYVPSDKVDYISKASDVEVIVNRDIILKAHVKLLGLRVEDIPKHLLSNFSHDIDAVIAYLNFDKGQVVPYWVLNDNLPVRVRVNRLKSKKQPFSDRQFIFTGDGGSVPYKPAGKVNTKVQK</sequence>
<keyword evidence="2" id="KW-1133">Transmembrane helix</keyword>
<dbReference type="EMBL" id="AP024484">
    <property type="protein sequence ID" value="BCS85410.1"/>
    <property type="molecule type" value="Genomic_DNA"/>
</dbReference>
<dbReference type="Proteomes" id="UP001319045">
    <property type="component" value="Chromosome"/>
</dbReference>
<feature type="coiled-coil region" evidence="1">
    <location>
        <begin position="125"/>
        <end position="183"/>
    </location>
</feature>
<dbReference type="RefSeq" id="WP_207153067.1">
    <property type="nucleotide sequence ID" value="NZ_AP024484.1"/>
</dbReference>
<evidence type="ECO:0000313" key="3">
    <source>
        <dbReference type="EMBL" id="BCS85410.1"/>
    </source>
</evidence>
<organism evidence="3 4">
    <name type="scientific">Prevotella herbatica</name>
    <dbReference type="NCBI Taxonomy" id="2801997"/>
    <lineage>
        <taxon>Bacteria</taxon>
        <taxon>Pseudomonadati</taxon>
        <taxon>Bacteroidota</taxon>
        <taxon>Bacteroidia</taxon>
        <taxon>Bacteroidales</taxon>
        <taxon>Prevotellaceae</taxon>
        <taxon>Prevotella</taxon>
    </lineage>
</organism>
<evidence type="ECO:0000313" key="4">
    <source>
        <dbReference type="Proteomes" id="UP001319045"/>
    </source>
</evidence>
<reference evidence="3 4" key="1">
    <citation type="journal article" date="2022" name="Int. J. Syst. Evol. Microbiol.">
        <title>Prevotella herbatica sp. nov., a plant polysaccharide-decomposing anaerobic bacterium isolated from a methanogenic reactor.</title>
        <authorList>
            <person name="Uek A."/>
            <person name="Tonouchi A."/>
            <person name="Kaku N."/>
            <person name="Ueki K."/>
        </authorList>
    </citation>
    <scope>NUCLEOTIDE SEQUENCE [LARGE SCALE GENOMIC DNA]</scope>
    <source>
        <strain evidence="3 4">WR041</strain>
    </source>
</reference>
<keyword evidence="1" id="KW-0175">Coiled coil</keyword>
<evidence type="ECO:0000256" key="2">
    <source>
        <dbReference type="SAM" id="Phobius"/>
    </source>
</evidence>
<keyword evidence="4" id="KW-1185">Reference proteome</keyword>
<accession>A0ABN6EHK5</accession>